<comment type="caution">
    <text evidence="4">The sequence shown here is derived from an EMBL/GenBank/DDBJ whole genome shotgun (WGS) entry which is preliminary data.</text>
</comment>
<dbReference type="EMBL" id="BAAARW010000022">
    <property type="protein sequence ID" value="GAA2437764.1"/>
    <property type="molecule type" value="Genomic_DNA"/>
</dbReference>
<name>A0ABN3JTZ4_9ACTN</name>
<evidence type="ECO:0000259" key="3">
    <source>
        <dbReference type="Pfam" id="PF13193"/>
    </source>
</evidence>
<protein>
    <submittedName>
        <fullName evidence="4">Class I adenylate-forming enzyme family protein</fullName>
    </submittedName>
</protein>
<feature type="region of interest" description="Disordered" evidence="1">
    <location>
        <begin position="509"/>
        <end position="528"/>
    </location>
</feature>
<dbReference type="InterPro" id="IPR050237">
    <property type="entry name" value="ATP-dep_AMP-bd_enzyme"/>
</dbReference>
<proteinExistence type="predicted"/>
<dbReference type="InterPro" id="IPR045851">
    <property type="entry name" value="AMP-bd_C_sf"/>
</dbReference>
<dbReference type="InterPro" id="IPR020845">
    <property type="entry name" value="AMP-binding_CS"/>
</dbReference>
<dbReference type="Pfam" id="PF00501">
    <property type="entry name" value="AMP-binding"/>
    <property type="match status" value="1"/>
</dbReference>
<reference evidence="4 5" key="1">
    <citation type="journal article" date="2019" name="Int. J. Syst. Evol. Microbiol.">
        <title>The Global Catalogue of Microorganisms (GCM) 10K type strain sequencing project: providing services to taxonomists for standard genome sequencing and annotation.</title>
        <authorList>
            <consortium name="The Broad Institute Genomics Platform"/>
            <consortium name="The Broad Institute Genome Sequencing Center for Infectious Disease"/>
            <person name="Wu L."/>
            <person name="Ma J."/>
        </authorList>
    </citation>
    <scope>NUCLEOTIDE SEQUENCE [LARGE SCALE GENOMIC DNA]</scope>
    <source>
        <strain evidence="4 5">JCM 3325</strain>
    </source>
</reference>
<keyword evidence="5" id="KW-1185">Reference proteome</keyword>
<evidence type="ECO:0000313" key="4">
    <source>
        <dbReference type="EMBL" id="GAA2437764.1"/>
    </source>
</evidence>
<dbReference type="PROSITE" id="PS00455">
    <property type="entry name" value="AMP_BINDING"/>
    <property type="match status" value="1"/>
</dbReference>
<dbReference type="SUPFAM" id="SSF56801">
    <property type="entry name" value="Acetyl-CoA synthetase-like"/>
    <property type="match status" value="1"/>
</dbReference>
<dbReference type="InterPro" id="IPR025110">
    <property type="entry name" value="AMP-bd_C"/>
</dbReference>
<feature type="compositionally biased region" description="Basic and acidic residues" evidence="1">
    <location>
        <begin position="519"/>
        <end position="528"/>
    </location>
</feature>
<dbReference type="Gene3D" id="3.30.300.30">
    <property type="match status" value="1"/>
</dbReference>
<dbReference type="Gene3D" id="3.40.50.12780">
    <property type="entry name" value="N-terminal domain of ligase-like"/>
    <property type="match status" value="1"/>
</dbReference>
<accession>A0ABN3JTZ4</accession>
<gene>
    <name evidence="4" type="ORF">GCM10010191_60960</name>
</gene>
<evidence type="ECO:0000259" key="2">
    <source>
        <dbReference type="Pfam" id="PF00501"/>
    </source>
</evidence>
<sequence length="528" mass="56727">MTVRPEPEVSLLHDLLDRAAARWPGRTALVSGPVSGTFGELRDASLAAETGLRRAGVRRGDRVVVVIDEFTDAIAVMFGASRLGAVYVLMNGDTTGYAAGHVLRDCAPVLVVAGGDTEARRCAEALGLPIAHLPCFTAPPPRDGPLEPVPYAARPVSWDLVSVLYTSGSTGRPKGVAGTHANMVFAAQMIARRLRLREDDVIGCVLPLAFDYGVYQILLSMLSGCALVWGKGTDAGPGLLAFLDRHRVTVLPSVPGLAHNLDRLSRRTPHALPPLRVLTNTGAAMSADLLGRLRASYPDLGVYLMFGLTECKRISILLPEELPHKPDSVGRPLDDTECVIVDADGRPLPPGELGELVVRGPHVTLGYWGDPERTALRFRAWGPFGERALFTGDQCWLDEDGYLYFHGRDDDIYKSNGFRVSATEVAMAAEEVPGVQEAFCVGARGDEPPVLAVVTELTALRVRTELQKHLEWFKVPDLIVPVERLPLNRNGKVAPEAVRALGKAVATPGKPAGGFGKTESLDDAGRSV</sequence>
<dbReference type="Pfam" id="PF13193">
    <property type="entry name" value="AMP-binding_C"/>
    <property type="match status" value="1"/>
</dbReference>
<dbReference type="InterPro" id="IPR042099">
    <property type="entry name" value="ANL_N_sf"/>
</dbReference>
<feature type="domain" description="AMP-dependent synthetase/ligase" evidence="2">
    <location>
        <begin position="16"/>
        <end position="368"/>
    </location>
</feature>
<dbReference type="Proteomes" id="UP001501231">
    <property type="component" value="Unassembled WGS sequence"/>
</dbReference>
<dbReference type="PANTHER" id="PTHR43767:SF1">
    <property type="entry name" value="NONRIBOSOMAL PEPTIDE SYNTHASE PES1 (EUROFUNG)-RELATED"/>
    <property type="match status" value="1"/>
</dbReference>
<dbReference type="InterPro" id="IPR000873">
    <property type="entry name" value="AMP-dep_synth/lig_dom"/>
</dbReference>
<organism evidence="4 5">
    <name type="scientific">Actinomadura vinacea</name>
    <dbReference type="NCBI Taxonomy" id="115336"/>
    <lineage>
        <taxon>Bacteria</taxon>
        <taxon>Bacillati</taxon>
        <taxon>Actinomycetota</taxon>
        <taxon>Actinomycetes</taxon>
        <taxon>Streptosporangiales</taxon>
        <taxon>Thermomonosporaceae</taxon>
        <taxon>Actinomadura</taxon>
    </lineage>
</organism>
<dbReference type="PANTHER" id="PTHR43767">
    <property type="entry name" value="LONG-CHAIN-FATTY-ACID--COA LIGASE"/>
    <property type="match status" value="1"/>
</dbReference>
<evidence type="ECO:0000256" key="1">
    <source>
        <dbReference type="SAM" id="MobiDB-lite"/>
    </source>
</evidence>
<dbReference type="RefSeq" id="WP_344593555.1">
    <property type="nucleotide sequence ID" value="NZ_BAAARW010000022.1"/>
</dbReference>
<feature type="domain" description="AMP-binding enzyme C-terminal" evidence="3">
    <location>
        <begin position="426"/>
        <end position="492"/>
    </location>
</feature>
<evidence type="ECO:0000313" key="5">
    <source>
        <dbReference type="Proteomes" id="UP001501231"/>
    </source>
</evidence>